<proteinExistence type="predicted"/>
<evidence type="ECO:0000313" key="1">
    <source>
        <dbReference type="EMBL" id="RNA36876.1"/>
    </source>
</evidence>
<comment type="caution">
    <text evidence="1">The sequence shown here is derived from an EMBL/GenBank/DDBJ whole genome shotgun (WGS) entry which is preliminary data.</text>
</comment>
<organism evidence="1 2">
    <name type="scientific">Brachionus plicatilis</name>
    <name type="common">Marine rotifer</name>
    <name type="synonym">Brachionus muelleri</name>
    <dbReference type="NCBI Taxonomy" id="10195"/>
    <lineage>
        <taxon>Eukaryota</taxon>
        <taxon>Metazoa</taxon>
        <taxon>Spiralia</taxon>
        <taxon>Gnathifera</taxon>
        <taxon>Rotifera</taxon>
        <taxon>Eurotatoria</taxon>
        <taxon>Monogononta</taxon>
        <taxon>Pseudotrocha</taxon>
        <taxon>Ploima</taxon>
        <taxon>Brachionidae</taxon>
        <taxon>Brachionus</taxon>
    </lineage>
</organism>
<accession>A0A3M7SMC8</accession>
<protein>
    <submittedName>
        <fullName evidence="1">Uncharacterized protein</fullName>
    </submittedName>
</protein>
<reference evidence="1 2" key="1">
    <citation type="journal article" date="2018" name="Sci. Rep.">
        <title>Genomic signatures of local adaptation to the degree of environmental predictability in rotifers.</title>
        <authorList>
            <person name="Franch-Gras L."/>
            <person name="Hahn C."/>
            <person name="Garcia-Roger E.M."/>
            <person name="Carmona M.J."/>
            <person name="Serra M."/>
            <person name="Gomez A."/>
        </authorList>
    </citation>
    <scope>NUCLEOTIDE SEQUENCE [LARGE SCALE GENOMIC DNA]</scope>
    <source>
        <strain evidence="1">HYR1</strain>
    </source>
</reference>
<gene>
    <name evidence="1" type="ORF">BpHYR1_025955</name>
</gene>
<dbReference type="Proteomes" id="UP000276133">
    <property type="component" value="Unassembled WGS sequence"/>
</dbReference>
<dbReference type="AlphaFoldDB" id="A0A3M7SMC8"/>
<sequence length="109" mass="12426">MSKFVLETTFVSPTVEVCKICANQFGFIFNTFKLGEILQTFAEGKKTVFCMKFHNAPLVNLKKNIENSFRNDICSCPVELVLPFQQSKIPRCPLYLNLETSIVPLKDET</sequence>
<evidence type="ECO:0000313" key="2">
    <source>
        <dbReference type="Proteomes" id="UP000276133"/>
    </source>
</evidence>
<dbReference type="EMBL" id="REGN01001117">
    <property type="protein sequence ID" value="RNA36876.1"/>
    <property type="molecule type" value="Genomic_DNA"/>
</dbReference>
<name>A0A3M7SMC8_BRAPC</name>
<keyword evidence="2" id="KW-1185">Reference proteome</keyword>